<feature type="domain" description="Urease" evidence="3">
    <location>
        <begin position="1"/>
        <end position="116"/>
    </location>
</feature>
<dbReference type="Gene3D" id="2.30.40.10">
    <property type="entry name" value="Urease, subunit C, domain 1"/>
    <property type="match status" value="1"/>
</dbReference>
<dbReference type="InterPro" id="IPR032466">
    <property type="entry name" value="Metal_Hydrolase"/>
</dbReference>
<evidence type="ECO:0000313" key="4">
    <source>
        <dbReference type="EMBL" id="KAK3583810.1"/>
    </source>
</evidence>
<dbReference type="InterPro" id="IPR050069">
    <property type="entry name" value="Urease_subunit"/>
</dbReference>
<dbReference type="GO" id="GO:0009039">
    <property type="term" value="F:urease activity"/>
    <property type="evidence" value="ECO:0007669"/>
    <property type="project" value="InterPro"/>
</dbReference>
<evidence type="ECO:0000256" key="2">
    <source>
        <dbReference type="PROSITE-ProRule" id="PRU00700"/>
    </source>
</evidence>
<comment type="caution">
    <text evidence="2">Lacks conserved residue(s) required for the propagation of feature annotation.</text>
</comment>
<keyword evidence="1" id="KW-0378">Hydrolase</keyword>
<dbReference type="InterPro" id="IPR011059">
    <property type="entry name" value="Metal-dep_hydrolase_composite"/>
</dbReference>
<gene>
    <name evidence="4" type="ORF">CHS0354_022856</name>
</gene>
<reference evidence="4" key="2">
    <citation type="journal article" date="2021" name="Genome Biol. Evol.">
        <title>Developing a high-quality reference genome for a parasitic bivalve with doubly uniparental inheritance (Bivalvia: Unionida).</title>
        <authorList>
            <person name="Smith C.H."/>
        </authorList>
    </citation>
    <scope>NUCLEOTIDE SEQUENCE</scope>
    <source>
        <strain evidence="4">CHS0354</strain>
        <tissue evidence="4">Mantle</tissue>
    </source>
</reference>
<evidence type="ECO:0000313" key="5">
    <source>
        <dbReference type="Proteomes" id="UP001195483"/>
    </source>
</evidence>
<dbReference type="GO" id="GO:0016151">
    <property type="term" value="F:nickel cation binding"/>
    <property type="evidence" value="ECO:0007669"/>
    <property type="project" value="InterPro"/>
</dbReference>
<sequence length="116" mass="13022">MPNASIPTPEPVKQRKMFGAYGKSVGAHSIAFVSQASLDKGLVQRYGLSKQVMAVKNCRTVNKTSMIRNNLLPQLTVDPYSYKVHMMTNKDGKEERELLTCPPASRLSLAQRYFLF</sequence>
<proteinExistence type="predicted"/>
<dbReference type="InterPro" id="IPR017951">
    <property type="entry name" value="Urease_asu_c"/>
</dbReference>
<dbReference type="EMBL" id="JAEAOA010001385">
    <property type="protein sequence ID" value="KAK3583810.1"/>
    <property type="molecule type" value="Genomic_DNA"/>
</dbReference>
<dbReference type="SUPFAM" id="SSF51556">
    <property type="entry name" value="Metallo-dependent hydrolases"/>
    <property type="match status" value="1"/>
</dbReference>
<reference evidence="4" key="1">
    <citation type="journal article" date="2021" name="Genome Biol. Evol.">
        <title>A High-Quality Reference Genome for a Parasitic Bivalve with Doubly Uniparental Inheritance (Bivalvia: Unionida).</title>
        <authorList>
            <person name="Smith C.H."/>
        </authorList>
    </citation>
    <scope>NUCLEOTIDE SEQUENCE</scope>
    <source>
        <strain evidence="4">CHS0354</strain>
    </source>
</reference>
<organism evidence="4 5">
    <name type="scientific">Potamilus streckersoni</name>
    <dbReference type="NCBI Taxonomy" id="2493646"/>
    <lineage>
        <taxon>Eukaryota</taxon>
        <taxon>Metazoa</taxon>
        <taxon>Spiralia</taxon>
        <taxon>Lophotrochozoa</taxon>
        <taxon>Mollusca</taxon>
        <taxon>Bivalvia</taxon>
        <taxon>Autobranchia</taxon>
        <taxon>Heteroconchia</taxon>
        <taxon>Palaeoheterodonta</taxon>
        <taxon>Unionida</taxon>
        <taxon>Unionoidea</taxon>
        <taxon>Unionidae</taxon>
        <taxon>Ambleminae</taxon>
        <taxon>Lampsilini</taxon>
        <taxon>Potamilus</taxon>
    </lineage>
</organism>
<name>A0AAE0S2L8_9BIVA</name>
<dbReference type="Proteomes" id="UP001195483">
    <property type="component" value="Unassembled WGS sequence"/>
</dbReference>
<protein>
    <recommendedName>
        <fullName evidence="3">Urease domain-containing protein</fullName>
    </recommendedName>
</protein>
<reference evidence="4" key="3">
    <citation type="submission" date="2023-05" db="EMBL/GenBank/DDBJ databases">
        <authorList>
            <person name="Smith C.H."/>
        </authorList>
    </citation>
    <scope>NUCLEOTIDE SEQUENCE</scope>
    <source>
        <strain evidence="4">CHS0354</strain>
        <tissue evidence="4">Mantle</tissue>
    </source>
</reference>
<dbReference type="PANTHER" id="PTHR33569:SF1">
    <property type="entry name" value="UREASE"/>
    <property type="match status" value="1"/>
</dbReference>
<accession>A0AAE0S2L8</accession>
<dbReference type="Gene3D" id="3.20.20.140">
    <property type="entry name" value="Metal-dependent hydrolases"/>
    <property type="match status" value="1"/>
</dbReference>
<keyword evidence="5" id="KW-1185">Reference proteome</keyword>
<dbReference type="PANTHER" id="PTHR33569">
    <property type="entry name" value="UREASE"/>
    <property type="match status" value="1"/>
</dbReference>
<dbReference type="PROSITE" id="PS51368">
    <property type="entry name" value="UREASE_3"/>
    <property type="match status" value="1"/>
</dbReference>
<dbReference type="AlphaFoldDB" id="A0AAE0S2L8"/>
<evidence type="ECO:0000259" key="3">
    <source>
        <dbReference type="PROSITE" id="PS51368"/>
    </source>
</evidence>
<evidence type="ECO:0000256" key="1">
    <source>
        <dbReference type="ARBA" id="ARBA00022801"/>
    </source>
</evidence>
<comment type="caution">
    <text evidence="4">The sequence shown here is derived from an EMBL/GenBank/DDBJ whole genome shotgun (WGS) entry which is preliminary data.</text>
</comment>